<dbReference type="GO" id="GO:0005524">
    <property type="term" value="F:ATP binding"/>
    <property type="evidence" value="ECO:0007669"/>
    <property type="project" value="UniProtKB-KW"/>
</dbReference>
<feature type="domain" description="ABC transmembrane type-1" evidence="8">
    <location>
        <begin position="50"/>
        <end position="330"/>
    </location>
</feature>
<dbReference type="PROSITE" id="PS50893">
    <property type="entry name" value="ABC_TRANSPORTER_2"/>
    <property type="match status" value="1"/>
</dbReference>
<keyword evidence="9" id="KW-0547">Nucleotide-binding</keyword>
<feature type="transmembrane region" description="Helical" evidence="6">
    <location>
        <begin position="269"/>
        <end position="289"/>
    </location>
</feature>
<keyword evidence="9" id="KW-0067">ATP-binding</keyword>
<dbReference type="InterPro" id="IPR036640">
    <property type="entry name" value="ABC1_TM_sf"/>
</dbReference>
<organism evidence="9 10">
    <name type="scientific">Arthrobacter ginkgonis</name>
    <dbReference type="NCBI Taxonomy" id="1630594"/>
    <lineage>
        <taxon>Bacteria</taxon>
        <taxon>Bacillati</taxon>
        <taxon>Actinomycetota</taxon>
        <taxon>Actinomycetes</taxon>
        <taxon>Micrococcales</taxon>
        <taxon>Micrococcaceae</taxon>
        <taxon>Arthrobacter</taxon>
    </lineage>
</organism>
<dbReference type="SUPFAM" id="SSF90123">
    <property type="entry name" value="ABC transporter transmembrane region"/>
    <property type="match status" value="1"/>
</dbReference>
<keyword evidence="2 6" id="KW-0812">Transmembrane</keyword>
<evidence type="ECO:0000256" key="5">
    <source>
        <dbReference type="SAM" id="MobiDB-lite"/>
    </source>
</evidence>
<evidence type="ECO:0000256" key="4">
    <source>
        <dbReference type="ARBA" id="ARBA00023136"/>
    </source>
</evidence>
<proteinExistence type="predicted"/>
<dbReference type="CDD" id="cd07346">
    <property type="entry name" value="ABC_6TM_exporters"/>
    <property type="match status" value="1"/>
</dbReference>
<dbReference type="Gene3D" id="1.20.1560.10">
    <property type="entry name" value="ABC transporter type 1, transmembrane domain"/>
    <property type="match status" value="1"/>
</dbReference>
<feature type="transmembrane region" description="Helical" evidence="6">
    <location>
        <begin position="47"/>
        <end position="73"/>
    </location>
</feature>
<feature type="transmembrane region" description="Helical" evidence="6">
    <location>
        <begin position="85"/>
        <end position="104"/>
    </location>
</feature>
<dbReference type="InterPro" id="IPR027417">
    <property type="entry name" value="P-loop_NTPase"/>
</dbReference>
<comment type="subcellular location">
    <subcellularLocation>
        <location evidence="1">Cell membrane</location>
        <topology evidence="1">Multi-pass membrane protein</topology>
    </subcellularLocation>
</comment>
<evidence type="ECO:0000313" key="10">
    <source>
        <dbReference type="Proteomes" id="UP001500752"/>
    </source>
</evidence>
<sequence length="610" mass="62175">MPLTLPSFPRAPDAGTAAPGPDSLAVPPIATAGQALRHALTGEGRGLRLAAAGALLMLHQVCEALVPVMIGVAVDRAIAPGNPVAMAWSLAGLAAVFVVLTASWRMGFRLNTRVFGFGEHSLRQAVLDRVVRTPGPARTHGPGRILSIASSDTSMTAGLSWTVARQLAAFSALATSAVALLLISWPLGLGVLAATALFLAAMHLVTRPLERRTYRQQAAAAEATQMATDLVTGLRVLQGAGAVGVAAQRYRDASRGSLAAAMTRARSNALFNAVTVSLSGLFLAGIAWVAATQALAGTITVGELVAVVGLAQFVRDPMSWMAFFAADLAEKRAAARRVAEAVGAPAGDGGVATGASAYPNARTEGALLAVRIDAAPAPEAAPAPLWEIVLHPGRITGLAVDGAAAQRLAGLLSGELPAVPGELDVLGSDATTLAPEELRRRVFVAEHGAAVFSGSVRHNLGAGEVRSELLEAAAADEVLQHLQGGLEAEVGEQGRLLSGGQRQRLLLARALHQPQPVLVLHEPASAVDPVTEARIAAALRSVRPSGLLLITTSPLLLGACDAVLHPPAGFHAPGPSGPSASSHAPAASDAPAADSLATESTADGDTHVRP</sequence>
<dbReference type="SUPFAM" id="SSF52540">
    <property type="entry name" value="P-loop containing nucleoside triphosphate hydrolases"/>
    <property type="match status" value="1"/>
</dbReference>
<keyword evidence="10" id="KW-1185">Reference proteome</keyword>
<evidence type="ECO:0000256" key="1">
    <source>
        <dbReference type="ARBA" id="ARBA00004651"/>
    </source>
</evidence>
<dbReference type="Proteomes" id="UP001500752">
    <property type="component" value="Unassembled WGS sequence"/>
</dbReference>
<accession>A0ABP7C6A5</accession>
<dbReference type="InterPro" id="IPR011527">
    <property type="entry name" value="ABC1_TM_dom"/>
</dbReference>
<dbReference type="EMBL" id="BAABEO010000009">
    <property type="protein sequence ID" value="GAA3677892.1"/>
    <property type="molecule type" value="Genomic_DNA"/>
</dbReference>
<keyword evidence="4 6" id="KW-0472">Membrane</keyword>
<name>A0ABP7C6A5_9MICC</name>
<dbReference type="InterPro" id="IPR017871">
    <property type="entry name" value="ABC_transporter-like_CS"/>
</dbReference>
<protein>
    <submittedName>
        <fullName evidence="9">ABC transporter ATP-binding protein</fullName>
    </submittedName>
</protein>
<dbReference type="PANTHER" id="PTHR43394">
    <property type="entry name" value="ATP-DEPENDENT PERMEASE MDL1, MITOCHONDRIAL"/>
    <property type="match status" value="1"/>
</dbReference>
<feature type="region of interest" description="Disordered" evidence="5">
    <location>
        <begin position="571"/>
        <end position="610"/>
    </location>
</feature>
<evidence type="ECO:0000256" key="6">
    <source>
        <dbReference type="SAM" id="Phobius"/>
    </source>
</evidence>
<dbReference type="PANTHER" id="PTHR43394:SF1">
    <property type="entry name" value="ATP-BINDING CASSETTE SUB-FAMILY B MEMBER 10, MITOCHONDRIAL"/>
    <property type="match status" value="1"/>
</dbReference>
<evidence type="ECO:0000313" key="9">
    <source>
        <dbReference type="EMBL" id="GAA3677892.1"/>
    </source>
</evidence>
<feature type="transmembrane region" description="Helical" evidence="6">
    <location>
        <begin position="189"/>
        <end position="206"/>
    </location>
</feature>
<evidence type="ECO:0000256" key="2">
    <source>
        <dbReference type="ARBA" id="ARBA00022692"/>
    </source>
</evidence>
<evidence type="ECO:0000259" key="7">
    <source>
        <dbReference type="PROSITE" id="PS50893"/>
    </source>
</evidence>
<dbReference type="Pfam" id="PF00005">
    <property type="entry name" value="ABC_tran"/>
    <property type="match status" value="1"/>
</dbReference>
<feature type="compositionally biased region" description="Low complexity" evidence="5">
    <location>
        <begin position="571"/>
        <end position="595"/>
    </location>
</feature>
<feature type="compositionally biased region" description="Low complexity" evidence="5">
    <location>
        <begin position="10"/>
        <end position="22"/>
    </location>
</feature>
<keyword evidence="3 6" id="KW-1133">Transmembrane helix</keyword>
<dbReference type="Pfam" id="PF00664">
    <property type="entry name" value="ABC_membrane"/>
    <property type="match status" value="1"/>
</dbReference>
<feature type="region of interest" description="Disordered" evidence="5">
    <location>
        <begin position="1"/>
        <end position="22"/>
    </location>
</feature>
<reference evidence="10" key="1">
    <citation type="journal article" date="2019" name="Int. J. Syst. Evol. Microbiol.">
        <title>The Global Catalogue of Microorganisms (GCM) 10K type strain sequencing project: providing services to taxonomists for standard genome sequencing and annotation.</title>
        <authorList>
            <consortium name="The Broad Institute Genomics Platform"/>
            <consortium name="The Broad Institute Genome Sequencing Center for Infectious Disease"/>
            <person name="Wu L."/>
            <person name="Ma J."/>
        </authorList>
    </citation>
    <scope>NUCLEOTIDE SEQUENCE [LARGE SCALE GENOMIC DNA]</scope>
    <source>
        <strain evidence="10">JCM 30742</strain>
    </source>
</reference>
<dbReference type="Gene3D" id="3.40.50.300">
    <property type="entry name" value="P-loop containing nucleotide triphosphate hydrolases"/>
    <property type="match status" value="1"/>
</dbReference>
<dbReference type="PROSITE" id="PS00211">
    <property type="entry name" value="ABC_TRANSPORTER_1"/>
    <property type="match status" value="1"/>
</dbReference>
<evidence type="ECO:0000256" key="3">
    <source>
        <dbReference type="ARBA" id="ARBA00022989"/>
    </source>
</evidence>
<comment type="caution">
    <text evidence="9">The sequence shown here is derived from an EMBL/GenBank/DDBJ whole genome shotgun (WGS) entry which is preliminary data.</text>
</comment>
<gene>
    <name evidence="9" type="ORF">GCM10023081_15180</name>
</gene>
<evidence type="ECO:0000259" key="8">
    <source>
        <dbReference type="PROSITE" id="PS50929"/>
    </source>
</evidence>
<dbReference type="InterPro" id="IPR039421">
    <property type="entry name" value="Type_1_exporter"/>
</dbReference>
<dbReference type="InterPro" id="IPR003439">
    <property type="entry name" value="ABC_transporter-like_ATP-bd"/>
</dbReference>
<feature type="domain" description="ABC transporter" evidence="7">
    <location>
        <begin position="361"/>
        <end position="593"/>
    </location>
</feature>
<dbReference type="PROSITE" id="PS50929">
    <property type="entry name" value="ABC_TM1F"/>
    <property type="match status" value="1"/>
</dbReference>
<dbReference type="RefSeq" id="WP_345149741.1">
    <property type="nucleotide sequence ID" value="NZ_BAABEO010000009.1"/>
</dbReference>